<protein>
    <submittedName>
        <fullName evidence="1">Uncharacterized protein</fullName>
    </submittedName>
</protein>
<sequence length="317" mass="36663">MVGRRIWLVLMVEDKEHRRVSPFEKVVGWVGAEETEDGRIKTKTRGAISARYPVIRHCVSPFEKVVGGWGWKKREDGRIKTKTRGAISARYPVIRFFKSSELLHTDPLRRVSPLEKVVGVGGRKRQRTEKIKKRTRGAISARYPVIRFFKSSELLHTNPLYKIRKRLGFDGDRLLLLLQRNFFARIKGRCTQSLLMLTLKDNCIGAALLCPAPREAYEGFYSFPIMPSKENCLCALLSGKDPEPVREIKIRGGRIRRGGVGIDGSCDFVFSHAKERGFTRFLIINYEWVDLLRAIQDTQVEHDWRRPETEQMEFRTD</sequence>
<keyword evidence="2" id="KW-1185">Reference proteome</keyword>
<comment type="caution">
    <text evidence="1">The sequence shown here is derived from an EMBL/GenBank/DDBJ whole genome shotgun (WGS) entry which is preliminary data.</text>
</comment>
<dbReference type="EMBL" id="BPLR01006527">
    <property type="protein sequence ID" value="GIY10443.1"/>
    <property type="molecule type" value="Genomic_DNA"/>
</dbReference>
<dbReference type="Proteomes" id="UP001054945">
    <property type="component" value="Unassembled WGS sequence"/>
</dbReference>
<accession>A0AAV4QS58</accession>
<organism evidence="1 2">
    <name type="scientific">Caerostris extrusa</name>
    <name type="common">Bark spider</name>
    <name type="synonym">Caerostris bankana</name>
    <dbReference type="NCBI Taxonomy" id="172846"/>
    <lineage>
        <taxon>Eukaryota</taxon>
        <taxon>Metazoa</taxon>
        <taxon>Ecdysozoa</taxon>
        <taxon>Arthropoda</taxon>
        <taxon>Chelicerata</taxon>
        <taxon>Arachnida</taxon>
        <taxon>Araneae</taxon>
        <taxon>Araneomorphae</taxon>
        <taxon>Entelegynae</taxon>
        <taxon>Araneoidea</taxon>
        <taxon>Araneidae</taxon>
        <taxon>Caerostris</taxon>
    </lineage>
</organism>
<name>A0AAV4QS58_CAEEX</name>
<evidence type="ECO:0000313" key="1">
    <source>
        <dbReference type="EMBL" id="GIY10443.1"/>
    </source>
</evidence>
<evidence type="ECO:0000313" key="2">
    <source>
        <dbReference type="Proteomes" id="UP001054945"/>
    </source>
</evidence>
<proteinExistence type="predicted"/>
<gene>
    <name evidence="1" type="ORF">CEXT_353481</name>
</gene>
<reference evidence="1 2" key="1">
    <citation type="submission" date="2021-06" db="EMBL/GenBank/DDBJ databases">
        <title>Caerostris extrusa draft genome.</title>
        <authorList>
            <person name="Kono N."/>
            <person name="Arakawa K."/>
        </authorList>
    </citation>
    <scope>NUCLEOTIDE SEQUENCE [LARGE SCALE GENOMIC DNA]</scope>
</reference>
<dbReference type="AlphaFoldDB" id="A0AAV4QS58"/>